<evidence type="ECO:0000256" key="7">
    <source>
        <dbReference type="ARBA" id="ARBA00047899"/>
    </source>
</evidence>
<evidence type="ECO:0000256" key="2">
    <source>
        <dbReference type="ARBA" id="ARBA00022527"/>
    </source>
</evidence>
<protein>
    <recommendedName>
        <fullName evidence="1">non-specific serine/threonine protein kinase</fullName>
        <ecNumber evidence="1">2.7.11.1</ecNumber>
    </recommendedName>
</protein>
<gene>
    <name evidence="11" type="ORF">AARE701A_LOCUS9335</name>
</gene>
<feature type="domain" description="Protein kinase" evidence="10">
    <location>
        <begin position="1"/>
        <end position="208"/>
    </location>
</feature>
<dbReference type="Gene3D" id="1.10.510.10">
    <property type="entry name" value="Transferase(Phosphotransferase) domain 1"/>
    <property type="match status" value="1"/>
</dbReference>
<evidence type="ECO:0000256" key="6">
    <source>
        <dbReference type="ARBA" id="ARBA00022840"/>
    </source>
</evidence>
<keyword evidence="3" id="KW-0808">Transferase</keyword>
<feature type="coiled-coil region" evidence="9">
    <location>
        <begin position="10"/>
        <end position="44"/>
    </location>
</feature>
<proteinExistence type="predicted"/>
<name>A0A8S2A5M1_ARAAE</name>
<organism evidence="11 12">
    <name type="scientific">Arabidopsis arenosa</name>
    <name type="common">Sand rock-cress</name>
    <name type="synonym">Cardaminopsis arenosa</name>
    <dbReference type="NCBI Taxonomy" id="38785"/>
    <lineage>
        <taxon>Eukaryota</taxon>
        <taxon>Viridiplantae</taxon>
        <taxon>Streptophyta</taxon>
        <taxon>Embryophyta</taxon>
        <taxon>Tracheophyta</taxon>
        <taxon>Spermatophyta</taxon>
        <taxon>Magnoliopsida</taxon>
        <taxon>eudicotyledons</taxon>
        <taxon>Gunneridae</taxon>
        <taxon>Pentapetalae</taxon>
        <taxon>rosids</taxon>
        <taxon>malvids</taxon>
        <taxon>Brassicales</taxon>
        <taxon>Brassicaceae</taxon>
        <taxon>Camelineae</taxon>
        <taxon>Arabidopsis</taxon>
    </lineage>
</organism>
<dbReference type="GO" id="GO:0005524">
    <property type="term" value="F:ATP binding"/>
    <property type="evidence" value="ECO:0007669"/>
    <property type="project" value="UniProtKB-KW"/>
</dbReference>
<dbReference type="PANTHER" id="PTHR24343:SF504">
    <property type="entry name" value="SERINE_THREONINE-PROTEIN KINASE SRK2J"/>
    <property type="match status" value="1"/>
</dbReference>
<sequence>MDPNHTDDLLNHLEKQNELLIETRKTMTQELQKLEVEEEMMMRKFYELMSTHRLNKKKTKETQNVSHGKEIVEVEAEAEAEDISRTSKELIVYVVLTPTHLGIVMEYAAGGEMFERISSAGRFSEAESVDVWSCGVALYVMLVGAYPFEDPKDPRNFRKTVQKIMAVQYKIPGYVHISEDCRKLLSRIFVANPLHRSTLKEIKSHSWFLKNLPRELKESAQAIYYQRNVNLINFSPQRVEEIMKIVGEARTIPNLSRPVESLGPGKIDDEEEEYLDANDEEWYDDYV</sequence>
<dbReference type="PANTHER" id="PTHR24343">
    <property type="entry name" value="SERINE/THREONINE KINASE"/>
    <property type="match status" value="1"/>
</dbReference>
<keyword evidence="2" id="KW-0723">Serine/threonine-protein kinase</keyword>
<dbReference type="InterPro" id="IPR011009">
    <property type="entry name" value="Kinase-like_dom_sf"/>
</dbReference>
<evidence type="ECO:0000256" key="9">
    <source>
        <dbReference type="SAM" id="Coils"/>
    </source>
</evidence>
<evidence type="ECO:0000256" key="5">
    <source>
        <dbReference type="ARBA" id="ARBA00022777"/>
    </source>
</evidence>
<accession>A0A8S2A5M1</accession>
<keyword evidence="6" id="KW-0067">ATP-binding</keyword>
<evidence type="ECO:0000256" key="1">
    <source>
        <dbReference type="ARBA" id="ARBA00012513"/>
    </source>
</evidence>
<comment type="catalytic activity">
    <reaction evidence="7">
        <text>L-threonyl-[protein] + ATP = O-phospho-L-threonyl-[protein] + ADP + H(+)</text>
        <dbReference type="Rhea" id="RHEA:46608"/>
        <dbReference type="Rhea" id="RHEA-COMP:11060"/>
        <dbReference type="Rhea" id="RHEA-COMP:11605"/>
        <dbReference type="ChEBI" id="CHEBI:15378"/>
        <dbReference type="ChEBI" id="CHEBI:30013"/>
        <dbReference type="ChEBI" id="CHEBI:30616"/>
        <dbReference type="ChEBI" id="CHEBI:61977"/>
        <dbReference type="ChEBI" id="CHEBI:456216"/>
        <dbReference type="EC" id="2.7.11.1"/>
    </reaction>
</comment>
<dbReference type="Pfam" id="PF00069">
    <property type="entry name" value="Pkinase"/>
    <property type="match status" value="1"/>
</dbReference>
<dbReference type="SUPFAM" id="SSF56112">
    <property type="entry name" value="Protein kinase-like (PK-like)"/>
    <property type="match status" value="1"/>
</dbReference>
<dbReference type="GO" id="GO:0006970">
    <property type="term" value="P:response to osmotic stress"/>
    <property type="evidence" value="ECO:0007669"/>
    <property type="project" value="UniProtKB-ARBA"/>
</dbReference>
<keyword evidence="5" id="KW-0418">Kinase</keyword>
<dbReference type="Proteomes" id="UP000682877">
    <property type="component" value="Chromosome 4"/>
</dbReference>
<reference evidence="11" key="1">
    <citation type="submission" date="2021-01" db="EMBL/GenBank/DDBJ databases">
        <authorList>
            <person name="Bezrukov I."/>
        </authorList>
    </citation>
    <scope>NUCLEOTIDE SEQUENCE</scope>
</reference>
<dbReference type="PROSITE" id="PS50011">
    <property type="entry name" value="PROTEIN_KINASE_DOM"/>
    <property type="match status" value="1"/>
</dbReference>
<dbReference type="InterPro" id="IPR000719">
    <property type="entry name" value="Prot_kinase_dom"/>
</dbReference>
<evidence type="ECO:0000313" key="11">
    <source>
        <dbReference type="EMBL" id="CAE6003531.1"/>
    </source>
</evidence>
<evidence type="ECO:0000256" key="3">
    <source>
        <dbReference type="ARBA" id="ARBA00022679"/>
    </source>
</evidence>
<dbReference type="EMBL" id="LR999454">
    <property type="protein sequence ID" value="CAE6003531.1"/>
    <property type="molecule type" value="Genomic_DNA"/>
</dbReference>
<dbReference type="EC" id="2.7.11.1" evidence="1"/>
<evidence type="ECO:0000259" key="10">
    <source>
        <dbReference type="PROSITE" id="PS50011"/>
    </source>
</evidence>
<keyword evidence="4" id="KW-0547">Nucleotide-binding</keyword>
<dbReference type="AlphaFoldDB" id="A0A8S2A5M1"/>
<evidence type="ECO:0000313" key="12">
    <source>
        <dbReference type="Proteomes" id="UP000682877"/>
    </source>
</evidence>
<evidence type="ECO:0000256" key="8">
    <source>
        <dbReference type="ARBA" id="ARBA00048679"/>
    </source>
</evidence>
<dbReference type="SMART" id="SM00220">
    <property type="entry name" value="S_TKc"/>
    <property type="match status" value="1"/>
</dbReference>
<keyword evidence="9" id="KW-0175">Coiled coil</keyword>
<dbReference type="GO" id="GO:0004674">
    <property type="term" value="F:protein serine/threonine kinase activity"/>
    <property type="evidence" value="ECO:0007669"/>
    <property type="project" value="UniProtKB-KW"/>
</dbReference>
<evidence type="ECO:0000256" key="4">
    <source>
        <dbReference type="ARBA" id="ARBA00022741"/>
    </source>
</evidence>
<keyword evidence="12" id="KW-1185">Reference proteome</keyword>
<comment type="catalytic activity">
    <reaction evidence="8">
        <text>L-seryl-[protein] + ATP = O-phospho-L-seryl-[protein] + ADP + H(+)</text>
        <dbReference type="Rhea" id="RHEA:17989"/>
        <dbReference type="Rhea" id="RHEA-COMP:9863"/>
        <dbReference type="Rhea" id="RHEA-COMP:11604"/>
        <dbReference type="ChEBI" id="CHEBI:15378"/>
        <dbReference type="ChEBI" id="CHEBI:29999"/>
        <dbReference type="ChEBI" id="CHEBI:30616"/>
        <dbReference type="ChEBI" id="CHEBI:83421"/>
        <dbReference type="ChEBI" id="CHEBI:456216"/>
        <dbReference type="EC" id="2.7.11.1"/>
    </reaction>
</comment>